<dbReference type="KEGG" id="tsa:AciPR4_3778"/>
<proteinExistence type="predicted"/>
<dbReference type="NCBIfam" id="TIGR01764">
    <property type="entry name" value="excise"/>
    <property type="match status" value="1"/>
</dbReference>
<dbReference type="Pfam" id="PF12728">
    <property type="entry name" value="HTH_17"/>
    <property type="match status" value="1"/>
</dbReference>
<dbReference type="HOGENOM" id="CLU_2669851_0_0_0"/>
<keyword evidence="3" id="KW-1185">Reference proteome</keyword>
<dbReference type="EMBL" id="CP002467">
    <property type="protein sequence ID" value="ADV84527.1"/>
    <property type="molecule type" value="Genomic_DNA"/>
</dbReference>
<name>E8V1B2_TERSS</name>
<dbReference type="AlphaFoldDB" id="E8V1B2"/>
<dbReference type="RefSeq" id="WP_013570257.1">
    <property type="nucleotide sequence ID" value="NC_014963.1"/>
</dbReference>
<feature type="domain" description="Helix-turn-helix" evidence="1">
    <location>
        <begin position="19"/>
        <end position="68"/>
    </location>
</feature>
<dbReference type="GO" id="GO:0003677">
    <property type="term" value="F:DNA binding"/>
    <property type="evidence" value="ECO:0007669"/>
    <property type="project" value="InterPro"/>
</dbReference>
<protein>
    <submittedName>
        <fullName evidence="2">DNA binding domain protein, excisionase family</fullName>
    </submittedName>
</protein>
<evidence type="ECO:0000313" key="2">
    <source>
        <dbReference type="EMBL" id="ADV84527.1"/>
    </source>
</evidence>
<dbReference type="InterPro" id="IPR010093">
    <property type="entry name" value="SinI_DNA-bd"/>
</dbReference>
<sequence>MLYQESNELVSNRGIVRRLLNVGETALYLGVKVDTVYKWSRMGVLSKVKLGGALRFDVNVLDRFIEQHSTKTIDY</sequence>
<dbReference type="InterPro" id="IPR041657">
    <property type="entry name" value="HTH_17"/>
</dbReference>
<accession>E8V1B2</accession>
<organism evidence="2 3">
    <name type="scientific">Terriglobus saanensis (strain ATCC BAA-1853 / DSM 23119 / SP1PR4)</name>
    <dbReference type="NCBI Taxonomy" id="401053"/>
    <lineage>
        <taxon>Bacteria</taxon>
        <taxon>Pseudomonadati</taxon>
        <taxon>Acidobacteriota</taxon>
        <taxon>Terriglobia</taxon>
        <taxon>Terriglobales</taxon>
        <taxon>Acidobacteriaceae</taxon>
        <taxon>Terriglobus</taxon>
    </lineage>
</organism>
<dbReference type="SUPFAM" id="SSF46955">
    <property type="entry name" value="Putative DNA-binding domain"/>
    <property type="match status" value="1"/>
</dbReference>
<dbReference type="Proteomes" id="UP000006844">
    <property type="component" value="Chromosome"/>
</dbReference>
<dbReference type="InterPro" id="IPR009061">
    <property type="entry name" value="DNA-bd_dom_put_sf"/>
</dbReference>
<gene>
    <name evidence="2" type="ordered locus">AciPR4_3778</name>
</gene>
<evidence type="ECO:0000313" key="3">
    <source>
        <dbReference type="Proteomes" id="UP000006844"/>
    </source>
</evidence>
<evidence type="ECO:0000259" key="1">
    <source>
        <dbReference type="Pfam" id="PF12728"/>
    </source>
</evidence>
<reference evidence="2 3" key="1">
    <citation type="journal article" date="2012" name="Stand. Genomic Sci.">
        <title>Complete genome sequence of Terriglobus saanensis type strain SP1PR4(T), an Acidobacteria from tundra soil.</title>
        <authorList>
            <person name="Rawat S.R."/>
            <person name="Mannisto M.K."/>
            <person name="Starovoytov V."/>
            <person name="Goodwin L."/>
            <person name="Nolan M."/>
            <person name="Hauser L."/>
            <person name="Land M."/>
            <person name="Davenport K.W."/>
            <person name="Woyke T."/>
            <person name="Haggblom M.M."/>
        </authorList>
    </citation>
    <scope>NUCLEOTIDE SEQUENCE</scope>
    <source>
        <strain evidence="3">ATCC BAA-1853 / DSM 23119 / SP1PR4</strain>
    </source>
</reference>